<dbReference type="SUPFAM" id="SSF51735">
    <property type="entry name" value="NAD(P)-binding Rossmann-fold domains"/>
    <property type="match status" value="1"/>
</dbReference>
<reference evidence="4" key="1">
    <citation type="submission" date="2023-03" db="EMBL/GenBank/DDBJ databases">
        <title>Massive genome expansion in bonnet fungi (Mycena s.s.) driven by repeated elements and novel gene families across ecological guilds.</title>
        <authorList>
            <consortium name="Lawrence Berkeley National Laboratory"/>
            <person name="Harder C.B."/>
            <person name="Miyauchi S."/>
            <person name="Viragh M."/>
            <person name="Kuo A."/>
            <person name="Thoen E."/>
            <person name="Andreopoulos B."/>
            <person name="Lu D."/>
            <person name="Skrede I."/>
            <person name="Drula E."/>
            <person name="Henrissat B."/>
            <person name="Morin E."/>
            <person name="Kohler A."/>
            <person name="Barry K."/>
            <person name="LaButti K."/>
            <person name="Morin E."/>
            <person name="Salamov A."/>
            <person name="Lipzen A."/>
            <person name="Mereny Z."/>
            <person name="Hegedus B."/>
            <person name="Baldrian P."/>
            <person name="Stursova M."/>
            <person name="Weitz H."/>
            <person name="Taylor A."/>
            <person name="Grigoriev I.V."/>
            <person name="Nagy L.G."/>
            <person name="Martin F."/>
            <person name="Kauserud H."/>
        </authorList>
    </citation>
    <scope>NUCLEOTIDE SEQUENCE</scope>
    <source>
        <strain evidence="4">CBHHK188m</strain>
    </source>
</reference>
<dbReference type="Gene3D" id="3.40.50.720">
    <property type="entry name" value="NAD(P)-binding Rossmann-like Domain"/>
    <property type="match status" value="1"/>
</dbReference>
<dbReference type="AlphaFoldDB" id="A0AAD7K3R7"/>
<evidence type="ECO:0000256" key="1">
    <source>
        <dbReference type="ARBA" id="ARBA00022857"/>
    </source>
</evidence>
<evidence type="ECO:0000256" key="2">
    <source>
        <dbReference type="ARBA" id="ARBA00023002"/>
    </source>
</evidence>
<evidence type="ECO:0000259" key="3">
    <source>
        <dbReference type="Pfam" id="PF05368"/>
    </source>
</evidence>
<dbReference type="EMBL" id="JARJLG010000010">
    <property type="protein sequence ID" value="KAJ7777650.1"/>
    <property type="molecule type" value="Genomic_DNA"/>
</dbReference>
<protein>
    <submittedName>
        <fullName evidence="4">Isoflavone reductase family protein</fullName>
    </submittedName>
</protein>
<dbReference type="PANTHER" id="PTHR47706">
    <property type="entry name" value="NMRA-LIKE FAMILY PROTEIN"/>
    <property type="match status" value="1"/>
</dbReference>
<organism evidence="4 5">
    <name type="scientific">Mycena maculata</name>
    <dbReference type="NCBI Taxonomy" id="230809"/>
    <lineage>
        <taxon>Eukaryota</taxon>
        <taxon>Fungi</taxon>
        <taxon>Dikarya</taxon>
        <taxon>Basidiomycota</taxon>
        <taxon>Agaricomycotina</taxon>
        <taxon>Agaricomycetes</taxon>
        <taxon>Agaricomycetidae</taxon>
        <taxon>Agaricales</taxon>
        <taxon>Marasmiineae</taxon>
        <taxon>Mycenaceae</taxon>
        <taxon>Mycena</taxon>
    </lineage>
</organism>
<evidence type="ECO:0000313" key="5">
    <source>
        <dbReference type="Proteomes" id="UP001215280"/>
    </source>
</evidence>
<comment type="caution">
    <text evidence="4">The sequence shown here is derived from an EMBL/GenBank/DDBJ whole genome shotgun (WGS) entry which is preliminary data.</text>
</comment>
<gene>
    <name evidence="4" type="ORF">DFH07DRAFT_797485</name>
</gene>
<dbReference type="GO" id="GO:0016491">
    <property type="term" value="F:oxidoreductase activity"/>
    <property type="evidence" value="ECO:0007669"/>
    <property type="project" value="UniProtKB-KW"/>
</dbReference>
<proteinExistence type="predicted"/>
<keyword evidence="5" id="KW-1185">Reference proteome</keyword>
<dbReference type="InterPro" id="IPR051609">
    <property type="entry name" value="NmrA/Isoflavone_reductase-like"/>
</dbReference>
<sequence length="322" mass="35437">MATSTPQNYIEKVAIVGAGGQMGTFITEALLKTGKHHISAITRSDSTSKIPAGVEVKKVDYEDPASLIEALRGQDALIITMSVMSPPGQSAKLIEAAAAANVPWRSHRETKMGEDAMVGLAKQADRDLIEKLGKSSWVGICCSFWYEYSLSTGPFTYGFDFENHSVTFIDDGTTKINTTTWPQTALAIARLLSLKVLPDDTNDNSATLSQFRNQPVYISAFLLSQKDMLESVLRVTGTKESDWKIEHEAHKVRFAAGVAQFNGGDQRGAVKLLYTRVFYPDGCGNYEARHGLHNDILGLPKEDLDEFTRIAVDRAERKVLVF</sequence>
<keyword evidence="2" id="KW-0560">Oxidoreductase</keyword>
<feature type="domain" description="NmrA-like" evidence="3">
    <location>
        <begin position="12"/>
        <end position="103"/>
    </location>
</feature>
<dbReference type="InterPro" id="IPR008030">
    <property type="entry name" value="NmrA-like"/>
</dbReference>
<dbReference type="Proteomes" id="UP001215280">
    <property type="component" value="Unassembled WGS sequence"/>
</dbReference>
<dbReference type="InterPro" id="IPR036291">
    <property type="entry name" value="NAD(P)-bd_dom_sf"/>
</dbReference>
<dbReference type="Pfam" id="PF05368">
    <property type="entry name" value="NmrA"/>
    <property type="match status" value="1"/>
</dbReference>
<keyword evidence="1" id="KW-0521">NADP</keyword>
<name>A0AAD7K3R7_9AGAR</name>
<accession>A0AAD7K3R7</accession>
<dbReference type="PANTHER" id="PTHR47706:SF7">
    <property type="entry name" value="CIPA-LIKE, PUTATIVE (AFU_ORTHOLOGUE AFUA_1G01630)-RELATED"/>
    <property type="match status" value="1"/>
</dbReference>
<evidence type="ECO:0000313" key="4">
    <source>
        <dbReference type="EMBL" id="KAJ7777650.1"/>
    </source>
</evidence>